<reference evidence="1 2" key="1">
    <citation type="journal article" date="2018" name="Front. Plant Sci.">
        <title>Red Clover (Trifolium pratense) and Zigzag Clover (T. medium) - A Picture of Genomic Similarities and Differences.</title>
        <authorList>
            <person name="Dluhosova J."/>
            <person name="Istvanek J."/>
            <person name="Nedelnik J."/>
            <person name="Repkova J."/>
        </authorList>
    </citation>
    <scope>NUCLEOTIDE SEQUENCE [LARGE SCALE GENOMIC DNA]</scope>
    <source>
        <strain evidence="2">cv. 10/8</strain>
        <tissue evidence="1">Leaf</tissue>
    </source>
</reference>
<organism evidence="1 2">
    <name type="scientific">Trifolium medium</name>
    <dbReference type="NCBI Taxonomy" id="97028"/>
    <lineage>
        <taxon>Eukaryota</taxon>
        <taxon>Viridiplantae</taxon>
        <taxon>Streptophyta</taxon>
        <taxon>Embryophyta</taxon>
        <taxon>Tracheophyta</taxon>
        <taxon>Spermatophyta</taxon>
        <taxon>Magnoliopsida</taxon>
        <taxon>eudicotyledons</taxon>
        <taxon>Gunneridae</taxon>
        <taxon>Pentapetalae</taxon>
        <taxon>rosids</taxon>
        <taxon>fabids</taxon>
        <taxon>Fabales</taxon>
        <taxon>Fabaceae</taxon>
        <taxon>Papilionoideae</taxon>
        <taxon>50 kb inversion clade</taxon>
        <taxon>NPAAA clade</taxon>
        <taxon>Hologalegina</taxon>
        <taxon>IRL clade</taxon>
        <taxon>Trifolieae</taxon>
        <taxon>Trifolium</taxon>
    </lineage>
</organism>
<sequence>EDPDLILIVPELELILPVVLLFRSVEWERGFVPAGVPTLKSARV</sequence>
<protein>
    <submittedName>
        <fullName evidence="1">Uncharacterized protein</fullName>
    </submittedName>
</protein>
<dbReference type="AlphaFoldDB" id="A0A392UFE8"/>
<feature type="non-terminal residue" evidence="1">
    <location>
        <position position="1"/>
    </location>
</feature>
<evidence type="ECO:0000313" key="1">
    <source>
        <dbReference type="EMBL" id="MCI72269.1"/>
    </source>
</evidence>
<dbReference type="EMBL" id="LXQA010814460">
    <property type="protein sequence ID" value="MCI72269.1"/>
    <property type="molecule type" value="Genomic_DNA"/>
</dbReference>
<evidence type="ECO:0000313" key="2">
    <source>
        <dbReference type="Proteomes" id="UP000265520"/>
    </source>
</evidence>
<accession>A0A392UFE8</accession>
<dbReference type="Proteomes" id="UP000265520">
    <property type="component" value="Unassembled WGS sequence"/>
</dbReference>
<proteinExistence type="predicted"/>
<name>A0A392UFE8_9FABA</name>
<keyword evidence="2" id="KW-1185">Reference proteome</keyword>
<comment type="caution">
    <text evidence="1">The sequence shown here is derived from an EMBL/GenBank/DDBJ whole genome shotgun (WGS) entry which is preliminary data.</text>
</comment>